<reference evidence="2" key="2">
    <citation type="submission" date="2017-06" db="EMBL/GenBank/DDBJ databases">
        <title>WGS assembly of Brachypodium distachyon.</title>
        <authorList>
            <consortium name="The International Brachypodium Initiative"/>
            <person name="Lucas S."/>
            <person name="Harmon-Smith M."/>
            <person name="Lail K."/>
            <person name="Tice H."/>
            <person name="Grimwood J."/>
            <person name="Bruce D."/>
            <person name="Barry K."/>
            <person name="Shu S."/>
            <person name="Lindquist E."/>
            <person name="Wang M."/>
            <person name="Pitluck S."/>
            <person name="Vogel J.P."/>
            <person name="Garvin D.F."/>
            <person name="Mockler T.C."/>
            <person name="Schmutz J."/>
            <person name="Rokhsar D."/>
            <person name="Bevan M.W."/>
        </authorList>
    </citation>
    <scope>NUCLEOTIDE SEQUENCE</scope>
    <source>
        <strain evidence="2">Bd21</strain>
    </source>
</reference>
<reference evidence="2 3" key="1">
    <citation type="journal article" date="2010" name="Nature">
        <title>Genome sequencing and analysis of the model grass Brachypodium distachyon.</title>
        <authorList>
            <consortium name="International Brachypodium Initiative"/>
        </authorList>
    </citation>
    <scope>NUCLEOTIDE SEQUENCE [LARGE SCALE GENOMIC DNA]</scope>
    <source>
        <strain evidence="2 3">Bd21</strain>
    </source>
</reference>
<evidence type="ECO:0000313" key="3">
    <source>
        <dbReference type="EnsemblPlants" id="KQK07406"/>
    </source>
</evidence>
<dbReference type="EnsemblPlants" id="KQK07406">
    <property type="protein sequence ID" value="KQK07406"/>
    <property type="gene ID" value="BRADI_2g35125v3"/>
</dbReference>
<dbReference type="Proteomes" id="UP000008810">
    <property type="component" value="Chromosome 2"/>
</dbReference>
<keyword evidence="1" id="KW-0472">Membrane</keyword>
<dbReference type="EMBL" id="CM000881">
    <property type="protein sequence ID" value="KQK07406.1"/>
    <property type="molecule type" value="Genomic_DNA"/>
</dbReference>
<proteinExistence type="predicted"/>
<reference evidence="3" key="3">
    <citation type="submission" date="2018-08" db="UniProtKB">
        <authorList>
            <consortium name="EnsemblPlants"/>
        </authorList>
    </citation>
    <scope>IDENTIFICATION</scope>
    <source>
        <strain evidence="3">cv. Bd21</strain>
    </source>
</reference>
<organism evidence="2">
    <name type="scientific">Brachypodium distachyon</name>
    <name type="common">Purple false brome</name>
    <name type="synonym">Trachynia distachya</name>
    <dbReference type="NCBI Taxonomy" id="15368"/>
    <lineage>
        <taxon>Eukaryota</taxon>
        <taxon>Viridiplantae</taxon>
        <taxon>Streptophyta</taxon>
        <taxon>Embryophyta</taxon>
        <taxon>Tracheophyta</taxon>
        <taxon>Spermatophyta</taxon>
        <taxon>Magnoliopsida</taxon>
        <taxon>Liliopsida</taxon>
        <taxon>Poales</taxon>
        <taxon>Poaceae</taxon>
        <taxon>BOP clade</taxon>
        <taxon>Pooideae</taxon>
        <taxon>Stipodae</taxon>
        <taxon>Brachypodieae</taxon>
        <taxon>Brachypodium</taxon>
    </lineage>
</organism>
<protein>
    <submittedName>
        <fullName evidence="2 3">Uncharacterized protein</fullName>
    </submittedName>
</protein>
<sequence>MLMSTDLEAVRLNVCSWSWLTPDGDVLPFGGFFAVIVSAWNWGGFILPVDLKNYPTSTVWISASCKVDLSNWNFSHAAWDRIAHNLWNDLLPRSRSLI</sequence>
<dbReference type="InParanoid" id="A0A0Q3MSV6"/>
<accession>A0A0Q3MSV6</accession>
<evidence type="ECO:0000256" key="1">
    <source>
        <dbReference type="SAM" id="Phobius"/>
    </source>
</evidence>
<dbReference type="AlphaFoldDB" id="A0A0Q3MSV6"/>
<name>A0A0Q3MSV6_BRADI</name>
<keyword evidence="4" id="KW-1185">Reference proteome</keyword>
<keyword evidence="1" id="KW-1133">Transmembrane helix</keyword>
<dbReference type="Gramene" id="KQK07406">
    <property type="protein sequence ID" value="KQK07406"/>
    <property type="gene ID" value="BRADI_2g35125v3"/>
</dbReference>
<gene>
    <name evidence="2" type="ORF">BRADI_2g35125v3</name>
</gene>
<feature type="transmembrane region" description="Helical" evidence="1">
    <location>
        <begin position="26"/>
        <end position="47"/>
    </location>
</feature>
<keyword evidence="1" id="KW-0812">Transmembrane</keyword>
<evidence type="ECO:0000313" key="2">
    <source>
        <dbReference type="EMBL" id="KQK07406.1"/>
    </source>
</evidence>
<evidence type="ECO:0000313" key="4">
    <source>
        <dbReference type="Proteomes" id="UP000008810"/>
    </source>
</evidence>